<proteinExistence type="predicted"/>
<sequence length="225" mass="24901">SLPYDDLEDLRDGPPFGKAGGHAPASALGARRASTLDLSAFGWPHLRLPPLGTPTSLRNVPPSYQKDPKCIYTPRIRFPSQRELRQSGTGSLPRDPAAGVEQQVSRRAGTWGRGGSLLIFLRPRITDRRLIRAAKQFTSKIAPLRRLIRVSALSDLKRNSREVLNSNFRSESIGELRVNGSIVIVLKSRIGTEIQKKLFLIHIYPELLPEQVSVCSSVRVPVCGH</sequence>
<dbReference type="OrthoDB" id="6416577at2759"/>
<gene>
    <name evidence="2" type="ORF">NTEN_LOCUS11091</name>
</gene>
<dbReference type="EMBL" id="CADCXU010016567">
    <property type="protein sequence ID" value="CAB0005614.1"/>
    <property type="molecule type" value="Genomic_DNA"/>
</dbReference>
<reference evidence="2 3" key="1">
    <citation type="submission" date="2020-02" db="EMBL/GenBank/DDBJ databases">
        <authorList>
            <person name="Ferguson B K."/>
        </authorList>
    </citation>
    <scope>NUCLEOTIDE SEQUENCE [LARGE SCALE GENOMIC DNA]</scope>
</reference>
<accession>A0A6H5GNJ3</accession>
<feature type="region of interest" description="Disordered" evidence="1">
    <location>
        <begin position="1"/>
        <end position="25"/>
    </location>
</feature>
<evidence type="ECO:0000313" key="3">
    <source>
        <dbReference type="Proteomes" id="UP000479000"/>
    </source>
</evidence>
<evidence type="ECO:0000256" key="1">
    <source>
        <dbReference type="SAM" id="MobiDB-lite"/>
    </source>
</evidence>
<dbReference type="Proteomes" id="UP000479000">
    <property type="component" value="Unassembled WGS sequence"/>
</dbReference>
<dbReference type="AlphaFoldDB" id="A0A6H5GNJ3"/>
<protein>
    <submittedName>
        <fullName evidence="2">Uncharacterized protein</fullName>
    </submittedName>
</protein>
<organism evidence="2 3">
    <name type="scientific">Nesidiocoris tenuis</name>
    <dbReference type="NCBI Taxonomy" id="355587"/>
    <lineage>
        <taxon>Eukaryota</taxon>
        <taxon>Metazoa</taxon>
        <taxon>Ecdysozoa</taxon>
        <taxon>Arthropoda</taxon>
        <taxon>Hexapoda</taxon>
        <taxon>Insecta</taxon>
        <taxon>Pterygota</taxon>
        <taxon>Neoptera</taxon>
        <taxon>Paraneoptera</taxon>
        <taxon>Hemiptera</taxon>
        <taxon>Heteroptera</taxon>
        <taxon>Panheteroptera</taxon>
        <taxon>Cimicomorpha</taxon>
        <taxon>Miridae</taxon>
        <taxon>Dicyphina</taxon>
        <taxon>Nesidiocoris</taxon>
    </lineage>
</organism>
<name>A0A6H5GNJ3_9HEMI</name>
<evidence type="ECO:0000313" key="2">
    <source>
        <dbReference type="EMBL" id="CAB0005614.1"/>
    </source>
</evidence>
<keyword evidence="3" id="KW-1185">Reference proteome</keyword>
<feature type="non-terminal residue" evidence="2">
    <location>
        <position position="1"/>
    </location>
</feature>